<dbReference type="InterPro" id="IPR050942">
    <property type="entry name" value="F-box_BR-signaling"/>
</dbReference>
<dbReference type="PANTHER" id="PTHR44259">
    <property type="entry name" value="OS07G0183000 PROTEIN-RELATED"/>
    <property type="match status" value="1"/>
</dbReference>
<evidence type="ECO:0000313" key="3">
    <source>
        <dbReference type="Proteomes" id="UP001140206"/>
    </source>
</evidence>
<organism evidence="2 3">
    <name type="scientific">Rhynchospora pubera</name>
    <dbReference type="NCBI Taxonomy" id="906938"/>
    <lineage>
        <taxon>Eukaryota</taxon>
        <taxon>Viridiplantae</taxon>
        <taxon>Streptophyta</taxon>
        <taxon>Embryophyta</taxon>
        <taxon>Tracheophyta</taxon>
        <taxon>Spermatophyta</taxon>
        <taxon>Magnoliopsida</taxon>
        <taxon>Liliopsida</taxon>
        <taxon>Poales</taxon>
        <taxon>Cyperaceae</taxon>
        <taxon>Cyperoideae</taxon>
        <taxon>Rhynchosporeae</taxon>
        <taxon>Rhynchospora</taxon>
    </lineage>
</organism>
<accession>A0AAV8GJL5</accession>
<comment type="caution">
    <text evidence="2">The sequence shown here is derived from an EMBL/GenBank/DDBJ whole genome shotgun (WGS) entry which is preliminary data.</text>
</comment>
<dbReference type="AlphaFoldDB" id="A0AAV8GJL5"/>
<feature type="domain" description="KIB1-4 beta-propeller" evidence="1">
    <location>
        <begin position="82"/>
        <end position="282"/>
    </location>
</feature>
<gene>
    <name evidence="2" type="ORF">LUZ62_017025</name>
</gene>
<reference evidence="2" key="1">
    <citation type="submission" date="2022-08" db="EMBL/GenBank/DDBJ databases">
        <authorList>
            <person name="Marques A."/>
        </authorList>
    </citation>
    <scope>NUCLEOTIDE SEQUENCE</scope>
    <source>
        <strain evidence="2">RhyPub2mFocal</strain>
        <tissue evidence="2">Leaves</tissue>
    </source>
</reference>
<dbReference type="PANTHER" id="PTHR44259:SF114">
    <property type="entry name" value="OS06G0707300 PROTEIN"/>
    <property type="match status" value="1"/>
</dbReference>
<sequence>MVVLVLGVEKEDMACWSELPSDMVQLISKKLHEFTDFIRFRAVCKNWWSSTPISDHPPLLPWLLFVSSPGAESEENNHLHFCSLSSQQFYSMPDTGNTIFCKSSLRYLFLRKGRTLLSFFNPIKNHGVRLPPITLGWFDEVHIDGDGDSVLICRNRQEPNLQIYRWQLGDEKWSSRYVQCTLQMLAYYKGLCFNVNKSDWTTKVFYASTGEHVLEMPPPMSTNNFPGFNYLVKSSEELLGVCRLSSASVKKSCFDVYRLHCENGNFNWVKVSNIGNCIILLDNLPGTGLLPCWLAVRTLD</sequence>
<proteinExistence type="predicted"/>
<dbReference type="Pfam" id="PF03478">
    <property type="entry name" value="Beta-prop_KIB1-4"/>
    <property type="match status" value="1"/>
</dbReference>
<evidence type="ECO:0000259" key="1">
    <source>
        <dbReference type="Pfam" id="PF03478"/>
    </source>
</evidence>
<protein>
    <submittedName>
        <fullName evidence="2">F-box domain-containing protein</fullName>
    </submittedName>
</protein>
<dbReference type="EMBL" id="JAMFTS010000001">
    <property type="protein sequence ID" value="KAJ4804459.1"/>
    <property type="molecule type" value="Genomic_DNA"/>
</dbReference>
<dbReference type="InterPro" id="IPR005174">
    <property type="entry name" value="KIB1-4_b-propeller"/>
</dbReference>
<name>A0AAV8GJL5_9POAL</name>
<dbReference type="Proteomes" id="UP001140206">
    <property type="component" value="Chromosome 1"/>
</dbReference>
<evidence type="ECO:0000313" key="2">
    <source>
        <dbReference type="EMBL" id="KAJ4804459.1"/>
    </source>
</evidence>
<keyword evidence="3" id="KW-1185">Reference proteome</keyword>